<keyword evidence="3" id="KW-0732">Signal</keyword>
<keyword evidence="6" id="KW-1185">Reference proteome</keyword>
<keyword evidence="1 5" id="KW-0378">Hydrolase</keyword>
<name>A0ABP9CC87_9GAMM</name>
<dbReference type="InterPro" id="IPR006047">
    <property type="entry name" value="GH13_cat_dom"/>
</dbReference>
<organism evidence="5 6">
    <name type="scientific">Lysobacter hankyongensis</name>
    <dbReference type="NCBI Taxonomy" id="1176535"/>
    <lineage>
        <taxon>Bacteria</taxon>
        <taxon>Pseudomonadati</taxon>
        <taxon>Pseudomonadota</taxon>
        <taxon>Gammaproteobacteria</taxon>
        <taxon>Lysobacterales</taxon>
        <taxon>Lysobacteraceae</taxon>
        <taxon>Lysobacter</taxon>
    </lineage>
</organism>
<dbReference type="InterPro" id="IPR019492">
    <property type="entry name" value="Cyclo-malto-dextrinase_C"/>
</dbReference>
<dbReference type="InterPro" id="IPR017853">
    <property type="entry name" value="GH"/>
</dbReference>
<dbReference type="SUPFAM" id="SSF51445">
    <property type="entry name" value="(Trans)glycosidases"/>
    <property type="match status" value="1"/>
</dbReference>
<evidence type="ECO:0000256" key="1">
    <source>
        <dbReference type="ARBA" id="ARBA00022801"/>
    </source>
</evidence>
<dbReference type="Gene3D" id="2.60.40.10">
    <property type="entry name" value="Immunoglobulins"/>
    <property type="match status" value="1"/>
</dbReference>
<evidence type="ECO:0000313" key="6">
    <source>
        <dbReference type="Proteomes" id="UP001499959"/>
    </source>
</evidence>
<accession>A0ABP9CC87</accession>
<dbReference type="Gene3D" id="3.20.20.80">
    <property type="entry name" value="Glycosidases"/>
    <property type="match status" value="1"/>
</dbReference>
<dbReference type="Pfam" id="PF00128">
    <property type="entry name" value="Alpha-amylase"/>
    <property type="match status" value="1"/>
</dbReference>
<dbReference type="InterPro" id="IPR014756">
    <property type="entry name" value="Ig_E-set"/>
</dbReference>
<dbReference type="Pfam" id="PF09087">
    <property type="entry name" value="Cyc-maltodext_N"/>
    <property type="match status" value="1"/>
</dbReference>
<dbReference type="Gene3D" id="2.60.40.1180">
    <property type="entry name" value="Golgi alpha-mannosidase II"/>
    <property type="match status" value="1"/>
</dbReference>
<dbReference type="PANTHER" id="PTHR10357">
    <property type="entry name" value="ALPHA-AMYLASE FAMILY MEMBER"/>
    <property type="match status" value="1"/>
</dbReference>
<feature type="domain" description="Glycosyl hydrolase family 13 catalytic" evidence="4">
    <location>
        <begin position="141"/>
        <end position="536"/>
    </location>
</feature>
<evidence type="ECO:0000256" key="2">
    <source>
        <dbReference type="ARBA" id="ARBA00023295"/>
    </source>
</evidence>
<comment type="caution">
    <text evidence="5">The sequence shown here is derived from an EMBL/GenBank/DDBJ whole genome shotgun (WGS) entry which is preliminary data.</text>
</comment>
<dbReference type="GO" id="GO:0016787">
    <property type="term" value="F:hydrolase activity"/>
    <property type="evidence" value="ECO:0007669"/>
    <property type="project" value="UniProtKB-KW"/>
</dbReference>
<dbReference type="InterPro" id="IPR013783">
    <property type="entry name" value="Ig-like_fold"/>
</dbReference>
<evidence type="ECO:0000313" key="5">
    <source>
        <dbReference type="EMBL" id="GAA4807690.1"/>
    </source>
</evidence>
<gene>
    <name evidence="5" type="ORF">GCM10023307_38060</name>
</gene>
<proteinExistence type="predicted"/>
<dbReference type="SUPFAM" id="SSF51011">
    <property type="entry name" value="Glycosyl hydrolase domain"/>
    <property type="match status" value="1"/>
</dbReference>
<feature type="signal peptide" evidence="3">
    <location>
        <begin position="1"/>
        <end position="27"/>
    </location>
</feature>
<dbReference type="RefSeq" id="WP_345304954.1">
    <property type="nucleotide sequence ID" value="NZ_BAABJE010000030.1"/>
</dbReference>
<protein>
    <submittedName>
        <fullName evidence="5">Glycoside hydrolase family 13 protein</fullName>
    </submittedName>
</protein>
<dbReference type="InterPro" id="IPR015171">
    <property type="entry name" value="Cyc-maltodext_N"/>
</dbReference>
<evidence type="ECO:0000259" key="4">
    <source>
        <dbReference type="SMART" id="SM00642"/>
    </source>
</evidence>
<dbReference type="CDD" id="cd11340">
    <property type="entry name" value="AmyAc_bac_CMD_like_3"/>
    <property type="match status" value="1"/>
</dbReference>
<dbReference type="Proteomes" id="UP001499959">
    <property type="component" value="Unassembled WGS sequence"/>
</dbReference>
<dbReference type="SMART" id="SM00642">
    <property type="entry name" value="Aamy"/>
    <property type="match status" value="1"/>
</dbReference>
<feature type="chain" id="PRO_5046611756" evidence="3">
    <location>
        <begin position="28"/>
        <end position="630"/>
    </location>
</feature>
<keyword evidence="2" id="KW-0326">Glycosidase</keyword>
<dbReference type="EMBL" id="BAABJE010000030">
    <property type="protein sequence ID" value="GAA4807690.1"/>
    <property type="molecule type" value="Genomic_DNA"/>
</dbReference>
<dbReference type="SUPFAM" id="SSF81296">
    <property type="entry name" value="E set domains"/>
    <property type="match status" value="1"/>
</dbReference>
<dbReference type="PANTHER" id="PTHR10357:SF210">
    <property type="entry name" value="MALTODEXTRIN GLUCOSIDASE"/>
    <property type="match status" value="1"/>
</dbReference>
<sequence>MTCNLLTRPLAAFALAMFLCMATFAGAAADGTSSKPAAYPPNWWVGMRDARLQLMVQGPGIGASEPTLDDTPRAKIVGVARGDSPNYLFIDLRIAADATPGDLTFRFARREGLVTLRYPLLPRAPGSAQRRGFDNRDVILNLMPDRFANGDPGNDRVAGYADAADRDNPGGRHGGDLRGMRDRLDHIAGMGYTMIWPTPLIENAQSAYSYHGYAATDLYRIDPRYGSNVQYRDFVAEARTRGIGVIQDVVPNHIGDGHVWMKDPPTADWLTYAGRYDPTRHGRTALADPYAAQSDRDDFTQGWFAPTMPDLNQKQPLLATYLIQNAIWWIEYADLSGLRVDTYGYSDGAFLAEWTQRIRAEYPHFSMVGEEWSDNPSVVARWQNGWVDGKPGMPNMMDFPLSEAVRIALNEPANEYAGGLRRLYEAMVDDRLYSAPTALVAFEGNHDMPRIYSVLGENDDSFRIALVHLATIPRIPQIYYGTEVLMTSPTVRDDAATRRDFPGGWAGDRVNAFTGAGLSPRQAEAQRWLRTLLNWRKTATAVHRGRFLHYLPRDGVYVYFRDDDRQRLMVVLGRNDKAVELRLDRFAEGLKDANAARDALTGTAAPLGSSLTVPAHAALILELCTPSKPC</sequence>
<reference evidence="6" key="1">
    <citation type="journal article" date="2019" name="Int. J. Syst. Evol. Microbiol.">
        <title>The Global Catalogue of Microorganisms (GCM) 10K type strain sequencing project: providing services to taxonomists for standard genome sequencing and annotation.</title>
        <authorList>
            <consortium name="The Broad Institute Genomics Platform"/>
            <consortium name="The Broad Institute Genome Sequencing Center for Infectious Disease"/>
            <person name="Wu L."/>
            <person name="Ma J."/>
        </authorList>
    </citation>
    <scope>NUCLEOTIDE SEQUENCE [LARGE SCALE GENOMIC DNA]</scope>
    <source>
        <strain evidence="6">JCM 18204</strain>
    </source>
</reference>
<dbReference type="InterPro" id="IPR013780">
    <property type="entry name" value="Glyco_hydro_b"/>
</dbReference>
<dbReference type="Pfam" id="PF10438">
    <property type="entry name" value="Cyc-maltodext_C"/>
    <property type="match status" value="1"/>
</dbReference>
<evidence type="ECO:0000256" key="3">
    <source>
        <dbReference type="SAM" id="SignalP"/>
    </source>
</evidence>